<gene>
    <name evidence="5" type="ORF">ABVT11_18375</name>
</gene>
<feature type="coiled-coil region" evidence="1">
    <location>
        <begin position="158"/>
        <end position="185"/>
    </location>
</feature>
<evidence type="ECO:0000313" key="5">
    <source>
        <dbReference type="EMBL" id="MET1491811.1"/>
    </source>
</evidence>
<dbReference type="NCBIfam" id="TIGR02231">
    <property type="entry name" value="mucoidy inhibitor MuiA family protein"/>
    <property type="match status" value="1"/>
</dbReference>
<feature type="domain" description="DUF4140" evidence="4">
    <location>
        <begin position="28"/>
        <end position="118"/>
    </location>
</feature>
<dbReference type="InterPro" id="IPR037291">
    <property type="entry name" value="DUF4139"/>
</dbReference>
<dbReference type="PANTHER" id="PTHR31005:SF8">
    <property type="entry name" value="DUF4139 DOMAIN-CONTAINING PROTEIN"/>
    <property type="match status" value="1"/>
</dbReference>
<accession>A0ABV2CV66</accession>
<organism evidence="5 6">
    <name type="scientific">Uliginosibacterium paludis</name>
    <dbReference type="NCBI Taxonomy" id="1615952"/>
    <lineage>
        <taxon>Bacteria</taxon>
        <taxon>Pseudomonadati</taxon>
        <taxon>Pseudomonadota</taxon>
        <taxon>Betaproteobacteria</taxon>
        <taxon>Rhodocyclales</taxon>
        <taxon>Zoogloeaceae</taxon>
        <taxon>Uliginosibacterium</taxon>
    </lineage>
</organism>
<evidence type="ECO:0000259" key="3">
    <source>
        <dbReference type="Pfam" id="PF13598"/>
    </source>
</evidence>
<dbReference type="PANTHER" id="PTHR31005">
    <property type="entry name" value="DUF4139 DOMAIN-CONTAINING PROTEIN"/>
    <property type="match status" value="1"/>
</dbReference>
<dbReference type="InterPro" id="IPR011935">
    <property type="entry name" value="CHP02231"/>
</dbReference>
<keyword evidence="2" id="KW-0732">Signal</keyword>
<feature type="coiled-coil region" evidence="1">
    <location>
        <begin position="92"/>
        <end position="119"/>
    </location>
</feature>
<feature type="domain" description="DUF4139" evidence="3">
    <location>
        <begin position="204"/>
        <end position="520"/>
    </location>
</feature>
<feature type="chain" id="PRO_5047458149" evidence="2">
    <location>
        <begin position="20"/>
        <end position="527"/>
    </location>
</feature>
<evidence type="ECO:0000256" key="1">
    <source>
        <dbReference type="SAM" id="Coils"/>
    </source>
</evidence>
<keyword evidence="6" id="KW-1185">Reference proteome</keyword>
<keyword evidence="1" id="KW-0175">Coiled coil</keyword>
<sequence length="527" mass="57121">MKLRALPLLLLLAFGQAMAEDASRITQVTLYPGSATVERAARVAAGATQLEIGGLPTGFDVRTLRLESDTGIRLGEFSVQDVASADAVNPRQAALEAKIEALDDQLAKLDIERQSAELVTGYLKGLSEGGKGTAVDTRNLAATLGAIQQGGSDALARVQRVAQQKRALEKQREALLRDLEKVAADSRDSRRLLVSLAAERAGEVRLSYQLRGPGWQPVYRATLDSASGRVEIERQALIAQNSGEDWSKVALKLSTGQPNAATQGQPPRPWNIWLQEPQPVRPLAKAMAMAPMAAPAPPAPAMAAARMAESADAPLFEVSEMQSAFATEFQVPARISLPSDGRRVTVSLGRQQLPMKLRVQVQPRQSETAFLVAAGERPEGVWLPGQIQLYRDGGYVGATQWSAQEGERFELPFGRDDLVRVTNKPGTQTNASSGLIEQRQERGISNDYTITSQHRQPIELLVLEASPVSTSEQVKVDAKFVPQPDQLKWQEQPGIVAWSRTLAPGATQKFSVSYSVSWPKNANVIGF</sequence>
<protein>
    <submittedName>
        <fullName evidence="5">DUF4139 domain-containing protein</fullName>
    </submittedName>
</protein>
<comment type="caution">
    <text evidence="5">The sequence shown here is derived from an EMBL/GenBank/DDBJ whole genome shotgun (WGS) entry which is preliminary data.</text>
</comment>
<reference evidence="5 6" key="1">
    <citation type="submission" date="2024-07" db="EMBL/GenBank/DDBJ databases">
        <title>Uliginosibacterium paludis KCTC:42655.</title>
        <authorList>
            <person name="Kim M.K."/>
        </authorList>
    </citation>
    <scope>NUCLEOTIDE SEQUENCE [LARGE SCALE GENOMIC DNA]</scope>
    <source>
        <strain evidence="5 6">KCTC 42655</strain>
    </source>
</reference>
<dbReference type="Pfam" id="PF13600">
    <property type="entry name" value="DUF4140"/>
    <property type="match status" value="1"/>
</dbReference>
<dbReference type="EMBL" id="JBEWLZ010000016">
    <property type="protein sequence ID" value="MET1491811.1"/>
    <property type="molecule type" value="Genomic_DNA"/>
</dbReference>
<name>A0ABV2CV66_9RHOO</name>
<proteinExistence type="predicted"/>
<evidence type="ECO:0000256" key="2">
    <source>
        <dbReference type="SAM" id="SignalP"/>
    </source>
</evidence>
<evidence type="ECO:0000259" key="4">
    <source>
        <dbReference type="Pfam" id="PF13600"/>
    </source>
</evidence>
<dbReference type="RefSeq" id="WP_345929945.1">
    <property type="nucleotide sequence ID" value="NZ_JBDIVF010000013.1"/>
</dbReference>
<dbReference type="Pfam" id="PF13598">
    <property type="entry name" value="DUF4139"/>
    <property type="match status" value="1"/>
</dbReference>
<dbReference type="Proteomes" id="UP001548590">
    <property type="component" value="Unassembled WGS sequence"/>
</dbReference>
<evidence type="ECO:0000313" key="6">
    <source>
        <dbReference type="Proteomes" id="UP001548590"/>
    </source>
</evidence>
<dbReference type="InterPro" id="IPR025554">
    <property type="entry name" value="DUF4140"/>
</dbReference>
<feature type="signal peptide" evidence="2">
    <location>
        <begin position="1"/>
        <end position="19"/>
    </location>
</feature>